<evidence type="ECO:0008006" key="3">
    <source>
        <dbReference type="Google" id="ProtNLM"/>
    </source>
</evidence>
<protein>
    <recommendedName>
        <fullName evidence="3">META domain-containing protein</fullName>
    </recommendedName>
</protein>
<dbReference type="AlphaFoldDB" id="A0A1M5ILZ1"/>
<organism evidence="1 2">
    <name type="scientific">Chryseobacterium vrystaatense</name>
    <dbReference type="NCBI Taxonomy" id="307480"/>
    <lineage>
        <taxon>Bacteria</taxon>
        <taxon>Pseudomonadati</taxon>
        <taxon>Bacteroidota</taxon>
        <taxon>Flavobacteriia</taxon>
        <taxon>Flavobacteriales</taxon>
        <taxon>Weeksellaceae</taxon>
        <taxon>Chryseobacterium group</taxon>
        <taxon>Chryseobacterium</taxon>
    </lineage>
</organism>
<dbReference type="Proteomes" id="UP000184108">
    <property type="component" value="Unassembled WGS sequence"/>
</dbReference>
<reference evidence="2" key="1">
    <citation type="submission" date="2016-11" db="EMBL/GenBank/DDBJ databases">
        <authorList>
            <person name="Varghese N."/>
            <person name="Submissions S."/>
        </authorList>
    </citation>
    <scope>NUCLEOTIDE SEQUENCE [LARGE SCALE GENOMIC DNA]</scope>
    <source>
        <strain evidence="2">YR203</strain>
    </source>
</reference>
<proteinExistence type="predicted"/>
<gene>
    <name evidence="1" type="ORF">SAMN02787073_3903</name>
</gene>
<accession>A0A1M5ILZ1</accession>
<sequence>MATAISLFATINAQTKSLAKTTWALQTFNTDGSAVFKKAKSIKFPSEEPKFDFLQFEADQKFHTGNSCFHMTGTYHVYEDNQVELNEGMADMSSDCKEPKTLNGTYSFKIDKDILKLIPVKN</sequence>
<name>A0A1M5ILZ1_9FLAO</name>
<dbReference type="RefSeq" id="WP_034749985.1">
    <property type="nucleotide sequence ID" value="NZ_FQVE01000005.1"/>
</dbReference>
<evidence type="ECO:0000313" key="2">
    <source>
        <dbReference type="Proteomes" id="UP000184108"/>
    </source>
</evidence>
<evidence type="ECO:0000313" key="1">
    <source>
        <dbReference type="EMBL" id="SHG28803.1"/>
    </source>
</evidence>
<dbReference type="EMBL" id="FQVE01000005">
    <property type="protein sequence ID" value="SHG28803.1"/>
    <property type="molecule type" value="Genomic_DNA"/>
</dbReference>